<sequence length="82" mass="9967">MKKEKTIYRLRNFVYNFHPVIHARKEITFEMKLASKLVLDELKYEWNKARLQQLIDDALDKKDKEAFIQLSKIYVTYINDSK</sequence>
<dbReference type="InterPro" id="IPR014957">
    <property type="entry name" value="IDEAL_dom"/>
</dbReference>
<gene>
    <name evidence="2" type="ORF">GGQ92_001467</name>
</gene>
<evidence type="ECO:0000313" key="3">
    <source>
        <dbReference type="Proteomes" id="UP000572212"/>
    </source>
</evidence>
<proteinExistence type="predicted"/>
<dbReference type="AlphaFoldDB" id="A0A841RJ27"/>
<feature type="domain" description="IDEAL" evidence="1">
    <location>
        <begin position="38"/>
        <end position="74"/>
    </location>
</feature>
<dbReference type="SMART" id="SM00914">
    <property type="entry name" value="IDEAL"/>
    <property type="match status" value="1"/>
</dbReference>
<reference evidence="2 3" key="1">
    <citation type="submission" date="2020-08" db="EMBL/GenBank/DDBJ databases">
        <title>Genomic Encyclopedia of Type Strains, Phase IV (KMG-IV): sequencing the most valuable type-strain genomes for metagenomic binning, comparative biology and taxonomic classification.</title>
        <authorList>
            <person name="Goeker M."/>
        </authorList>
    </citation>
    <scope>NUCLEOTIDE SEQUENCE [LARGE SCALE GENOMIC DNA]</scope>
    <source>
        <strain evidence="2 3">DSM 11805</strain>
    </source>
</reference>
<organism evidence="2 3">
    <name type="scientific">Gracilibacillus halotolerans</name>
    <dbReference type="NCBI Taxonomy" id="74386"/>
    <lineage>
        <taxon>Bacteria</taxon>
        <taxon>Bacillati</taxon>
        <taxon>Bacillota</taxon>
        <taxon>Bacilli</taxon>
        <taxon>Bacillales</taxon>
        <taxon>Bacillaceae</taxon>
        <taxon>Gracilibacillus</taxon>
    </lineage>
</organism>
<evidence type="ECO:0000313" key="2">
    <source>
        <dbReference type="EMBL" id="MBB6512681.1"/>
    </source>
</evidence>
<comment type="caution">
    <text evidence="2">The sequence shown here is derived from an EMBL/GenBank/DDBJ whole genome shotgun (WGS) entry which is preliminary data.</text>
</comment>
<dbReference type="Gene3D" id="4.10.810.10">
    <property type="entry name" value="Virus Scaffolding Protein, Chain A"/>
    <property type="match status" value="1"/>
</dbReference>
<dbReference type="EMBL" id="JACHON010000004">
    <property type="protein sequence ID" value="MBB6512681.1"/>
    <property type="molecule type" value="Genomic_DNA"/>
</dbReference>
<dbReference type="RefSeq" id="WP_184246340.1">
    <property type="nucleotide sequence ID" value="NZ_BAAACU010000028.1"/>
</dbReference>
<keyword evidence="3" id="KW-1185">Reference proteome</keyword>
<dbReference type="Proteomes" id="UP000572212">
    <property type="component" value="Unassembled WGS sequence"/>
</dbReference>
<dbReference type="Pfam" id="PF08858">
    <property type="entry name" value="IDEAL"/>
    <property type="match status" value="1"/>
</dbReference>
<name>A0A841RJ27_9BACI</name>
<dbReference type="InterPro" id="IPR027393">
    <property type="entry name" value="Virus_scaffolding_prot_C"/>
</dbReference>
<accession>A0A841RJ27</accession>
<evidence type="ECO:0000259" key="1">
    <source>
        <dbReference type="SMART" id="SM00914"/>
    </source>
</evidence>
<protein>
    <submittedName>
        <fullName evidence="2">Uncharacterized protein YpiB (UPF0302 family)</fullName>
    </submittedName>
</protein>